<evidence type="ECO:0000256" key="2">
    <source>
        <dbReference type="HAMAP-Rule" id="MF_00612"/>
    </source>
</evidence>
<gene>
    <name evidence="4" type="ORF">MU0053_003121</name>
</gene>
<dbReference type="InterPro" id="IPR004027">
    <property type="entry name" value="SEC_C_motif"/>
</dbReference>
<organism evidence="4 5">
    <name type="scientific">[Mycobacterium] burgundiense</name>
    <dbReference type="NCBI Taxonomy" id="3064286"/>
    <lineage>
        <taxon>Bacteria</taxon>
        <taxon>Bacillati</taxon>
        <taxon>Actinomycetota</taxon>
        <taxon>Actinomycetes</taxon>
        <taxon>Mycobacteriales</taxon>
        <taxon>Mycobacteriaceae</taxon>
        <taxon>Mycolicibacterium</taxon>
    </lineage>
</organism>
<evidence type="ECO:0000313" key="4">
    <source>
        <dbReference type="EMBL" id="CAJ1506166.1"/>
    </source>
</evidence>
<feature type="domain" description="YchJ-like middle NTF2-like" evidence="3">
    <location>
        <begin position="31"/>
        <end position="121"/>
    </location>
</feature>
<dbReference type="InterPro" id="IPR048469">
    <property type="entry name" value="YchJ-like_M"/>
</dbReference>
<dbReference type="RefSeq" id="WP_308478539.1">
    <property type="nucleotide sequence ID" value="NZ_OY726397.1"/>
</dbReference>
<dbReference type="EMBL" id="OY726397">
    <property type="protein sequence ID" value="CAJ1506166.1"/>
    <property type="molecule type" value="Genomic_DNA"/>
</dbReference>
<comment type="similarity">
    <text evidence="1 2">Belongs to the UPF0225 family.</text>
</comment>
<evidence type="ECO:0000256" key="1">
    <source>
        <dbReference type="ARBA" id="ARBA00010839"/>
    </source>
</evidence>
<dbReference type="InterPro" id="IPR032710">
    <property type="entry name" value="NTF2-like_dom_sf"/>
</dbReference>
<dbReference type="Pfam" id="PF02810">
    <property type="entry name" value="SEC-C"/>
    <property type="match status" value="1"/>
</dbReference>
<dbReference type="Gene3D" id="3.10.450.50">
    <property type="match status" value="1"/>
</dbReference>
<sequence>MRATDPCPCGRDDAFGSCCLPLHVGERQAGTAEDLMRARYSAYATGDLDFVWRTWHPRTRPGELTADDQPHWTGLQILATGAGQPGDARGEVEFIAHHRAGVLHERSRFARRAGRWCYVDGDLLD</sequence>
<dbReference type="Pfam" id="PF17775">
    <property type="entry name" value="YchJ_M-like"/>
    <property type="match status" value="1"/>
</dbReference>
<protein>
    <recommendedName>
        <fullName evidence="2">UPF0225 protein MU0053_003121</fullName>
    </recommendedName>
</protein>
<dbReference type="InterPro" id="IPR023006">
    <property type="entry name" value="YchJ-like"/>
</dbReference>
<evidence type="ECO:0000313" key="5">
    <source>
        <dbReference type="Proteomes" id="UP001190465"/>
    </source>
</evidence>
<reference evidence="4 5" key="1">
    <citation type="submission" date="2023-08" db="EMBL/GenBank/DDBJ databases">
        <authorList>
            <person name="Folkvardsen B D."/>
            <person name="Norman A."/>
        </authorList>
    </citation>
    <scope>NUCLEOTIDE SEQUENCE [LARGE SCALE GENOMIC DNA]</scope>
    <source>
        <strain evidence="4 5">Mu0053</strain>
    </source>
</reference>
<dbReference type="HAMAP" id="MF_00612">
    <property type="entry name" value="UPF0225"/>
    <property type="match status" value="1"/>
</dbReference>
<dbReference type="Proteomes" id="UP001190465">
    <property type="component" value="Chromosome"/>
</dbReference>
<accession>A0ABM9LX29</accession>
<evidence type="ECO:0000259" key="3">
    <source>
        <dbReference type="Pfam" id="PF17775"/>
    </source>
</evidence>
<dbReference type="SUPFAM" id="SSF54427">
    <property type="entry name" value="NTF2-like"/>
    <property type="match status" value="1"/>
</dbReference>
<name>A0ABM9LX29_9MYCO</name>
<dbReference type="PANTHER" id="PTHR33747">
    <property type="entry name" value="UPF0225 PROTEIN SCO1677"/>
    <property type="match status" value="1"/>
</dbReference>
<proteinExistence type="inferred from homology"/>
<dbReference type="PANTHER" id="PTHR33747:SF1">
    <property type="entry name" value="ADENYLATE CYCLASE-ASSOCIATED CAP C-TERMINAL DOMAIN-CONTAINING PROTEIN"/>
    <property type="match status" value="1"/>
</dbReference>
<keyword evidence="5" id="KW-1185">Reference proteome</keyword>